<sequence length="27" mass="3173">MAKLLEQQRQQCLVPIKGETLKVEYPE</sequence>
<dbReference type="Gramene" id="OMO71128">
    <property type="protein sequence ID" value="OMO71128"/>
    <property type="gene ID" value="CCACVL1_18432"/>
</dbReference>
<gene>
    <name evidence="1" type="ORF">CCACVL1_18432</name>
</gene>
<dbReference type="Proteomes" id="UP000188268">
    <property type="component" value="Unassembled WGS sequence"/>
</dbReference>
<accession>A0A1R3HLF8</accession>
<proteinExistence type="predicted"/>
<evidence type="ECO:0000313" key="1">
    <source>
        <dbReference type="EMBL" id="OMO71128.1"/>
    </source>
</evidence>
<organism evidence="1 2">
    <name type="scientific">Corchorus capsularis</name>
    <name type="common">Jute</name>
    <dbReference type="NCBI Taxonomy" id="210143"/>
    <lineage>
        <taxon>Eukaryota</taxon>
        <taxon>Viridiplantae</taxon>
        <taxon>Streptophyta</taxon>
        <taxon>Embryophyta</taxon>
        <taxon>Tracheophyta</taxon>
        <taxon>Spermatophyta</taxon>
        <taxon>Magnoliopsida</taxon>
        <taxon>eudicotyledons</taxon>
        <taxon>Gunneridae</taxon>
        <taxon>Pentapetalae</taxon>
        <taxon>rosids</taxon>
        <taxon>malvids</taxon>
        <taxon>Malvales</taxon>
        <taxon>Malvaceae</taxon>
        <taxon>Grewioideae</taxon>
        <taxon>Apeibeae</taxon>
        <taxon>Corchorus</taxon>
    </lineage>
</organism>
<comment type="caution">
    <text evidence="1">The sequence shown here is derived from an EMBL/GenBank/DDBJ whole genome shotgun (WGS) entry which is preliminary data.</text>
</comment>
<keyword evidence="2" id="KW-1185">Reference proteome</keyword>
<dbReference type="AlphaFoldDB" id="A0A1R3HLF8"/>
<evidence type="ECO:0000313" key="2">
    <source>
        <dbReference type="Proteomes" id="UP000188268"/>
    </source>
</evidence>
<protein>
    <submittedName>
        <fullName evidence="1">Uncharacterized protein</fullName>
    </submittedName>
</protein>
<name>A0A1R3HLF8_COCAP</name>
<dbReference type="EMBL" id="AWWV01011702">
    <property type="protein sequence ID" value="OMO71128.1"/>
    <property type="molecule type" value="Genomic_DNA"/>
</dbReference>
<reference evidence="1 2" key="1">
    <citation type="submission" date="2013-09" db="EMBL/GenBank/DDBJ databases">
        <title>Corchorus capsularis genome sequencing.</title>
        <authorList>
            <person name="Alam M."/>
            <person name="Haque M.S."/>
            <person name="Islam M.S."/>
            <person name="Emdad E.M."/>
            <person name="Islam M.M."/>
            <person name="Ahmed B."/>
            <person name="Halim A."/>
            <person name="Hossen Q.M.M."/>
            <person name="Hossain M.Z."/>
            <person name="Ahmed R."/>
            <person name="Khan M.M."/>
            <person name="Islam R."/>
            <person name="Rashid M.M."/>
            <person name="Khan S.A."/>
            <person name="Rahman M.S."/>
            <person name="Alam M."/>
        </authorList>
    </citation>
    <scope>NUCLEOTIDE SEQUENCE [LARGE SCALE GENOMIC DNA]</scope>
    <source>
        <strain evidence="2">cv. CVL-1</strain>
        <tissue evidence="1">Whole seedling</tissue>
    </source>
</reference>